<dbReference type="Proteomes" id="UP001595711">
    <property type="component" value="Unassembled WGS sequence"/>
</dbReference>
<evidence type="ECO:0000256" key="2">
    <source>
        <dbReference type="SAM" id="Phobius"/>
    </source>
</evidence>
<name>A0ABV7VGF7_9PROT</name>
<organism evidence="3 4">
    <name type="scientific">Ferrovibrio xuzhouensis</name>
    <dbReference type="NCBI Taxonomy" id="1576914"/>
    <lineage>
        <taxon>Bacteria</taxon>
        <taxon>Pseudomonadati</taxon>
        <taxon>Pseudomonadota</taxon>
        <taxon>Alphaproteobacteria</taxon>
        <taxon>Rhodospirillales</taxon>
        <taxon>Rhodospirillaceae</taxon>
        <taxon>Ferrovibrio</taxon>
    </lineage>
</organism>
<comment type="caution">
    <text evidence="3">The sequence shown here is derived from an EMBL/GenBank/DDBJ whole genome shotgun (WGS) entry which is preliminary data.</text>
</comment>
<keyword evidence="4" id="KW-1185">Reference proteome</keyword>
<sequence length="69" mass="7632">MRKGAEKHGGQPPSGPRATGHGWLRPGFLTAPLPANDNRLAPRSLLRRPRFWIWLGLVLAGTLWIAARL</sequence>
<reference evidence="4" key="1">
    <citation type="journal article" date="2019" name="Int. J. Syst. Evol. Microbiol.">
        <title>The Global Catalogue of Microorganisms (GCM) 10K type strain sequencing project: providing services to taxonomists for standard genome sequencing and annotation.</title>
        <authorList>
            <consortium name="The Broad Institute Genomics Platform"/>
            <consortium name="The Broad Institute Genome Sequencing Center for Infectious Disease"/>
            <person name="Wu L."/>
            <person name="Ma J."/>
        </authorList>
    </citation>
    <scope>NUCLEOTIDE SEQUENCE [LARGE SCALE GENOMIC DNA]</scope>
    <source>
        <strain evidence="4">KCTC 42182</strain>
    </source>
</reference>
<evidence type="ECO:0000313" key="4">
    <source>
        <dbReference type="Proteomes" id="UP001595711"/>
    </source>
</evidence>
<keyword evidence="2" id="KW-0472">Membrane</keyword>
<feature type="region of interest" description="Disordered" evidence="1">
    <location>
        <begin position="1"/>
        <end position="25"/>
    </location>
</feature>
<gene>
    <name evidence="3" type="ORF">ACFOOQ_13685</name>
</gene>
<dbReference type="RefSeq" id="WP_379727586.1">
    <property type="nucleotide sequence ID" value="NZ_JBHRYJ010000003.1"/>
</dbReference>
<feature type="transmembrane region" description="Helical" evidence="2">
    <location>
        <begin position="51"/>
        <end position="67"/>
    </location>
</feature>
<keyword evidence="2" id="KW-0812">Transmembrane</keyword>
<dbReference type="EMBL" id="JBHRYJ010000003">
    <property type="protein sequence ID" value="MFC3676604.1"/>
    <property type="molecule type" value="Genomic_DNA"/>
</dbReference>
<proteinExistence type="predicted"/>
<accession>A0ABV7VGF7</accession>
<protein>
    <submittedName>
        <fullName evidence="3">Uncharacterized protein</fullName>
    </submittedName>
</protein>
<evidence type="ECO:0000256" key="1">
    <source>
        <dbReference type="SAM" id="MobiDB-lite"/>
    </source>
</evidence>
<evidence type="ECO:0000313" key="3">
    <source>
        <dbReference type="EMBL" id="MFC3676604.1"/>
    </source>
</evidence>
<keyword evidence="2" id="KW-1133">Transmembrane helix</keyword>